<comment type="caution">
    <text evidence="4">The sequence shown here is derived from an EMBL/GenBank/DDBJ whole genome shotgun (WGS) entry which is preliminary data.</text>
</comment>
<dbReference type="GO" id="GO:0003924">
    <property type="term" value="F:GTPase activity"/>
    <property type="evidence" value="ECO:0007669"/>
    <property type="project" value="InterPro"/>
</dbReference>
<dbReference type="GO" id="GO:0005737">
    <property type="term" value="C:cytoplasm"/>
    <property type="evidence" value="ECO:0007669"/>
    <property type="project" value="TreeGrafter"/>
</dbReference>
<dbReference type="GO" id="GO:0005525">
    <property type="term" value="F:GTP binding"/>
    <property type="evidence" value="ECO:0007669"/>
    <property type="project" value="UniProtKB-KW"/>
</dbReference>
<feature type="domain" description="Tubulin/FtsZ GTPase" evidence="3">
    <location>
        <begin position="18"/>
        <end position="200"/>
    </location>
</feature>
<protein>
    <recommendedName>
        <fullName evidence="3">Tubulin/FtsZ GTPase domain-containing protein</fullName>
    </recommendedName>
</protein>
<dbReference type="EMBL" id="PXNP01000021">
    <property type="protein sequence ID" value="PSF11784.1"/>
    <property type="molecule type" value="Genomic_DNA"/>
</dbReference>
<dbReference type="GO" id="GO:0051301">
    <property type="term" value="P:cell division"/>
    <property type="evidence" value="ECO:0007669"/>
    <property type="project" value="TreeGrafter"/>
</dbReference>
<dbReference type="SMART" id="SM00864">
    <property type="entry name" value="Tubulin"/>
    <property type="match status" value="1"/>
</dbReference>
<dbReference type="InterPro" id="IPR045061">
    <property type="entry name" value="FtsZ/CetZ"/>
</dbReference>
<dbReference type="PRINTS" id="PR00423">
    <property type="entry name" value="CELLDVISFTSZ"/>
</dbReference>
<dbReference type="Pfam" id="PF00091">
    <property type="entry name" value="Tubulin"/>
    <property type="match status" value="1"/>
</dbReference>
<gene>
    <name evidence="4" type="ORF">C7H09_05865</name>
</gene>
<dbReference type="SUPFAM" id="SSF52490">
    <property type="entry name" value="Tubulin nucleotide-binding domain-like"/>
    <property type="match status" value="1"/>
</dbReference>
<evidence type="ECO:0000256" key="2">
    <source>
        <dbReference type="ARBA" id="ARBA00023134"/>
    </source>
</evidence>
<dbReference type="PANTHER" id="PTHR30314:SF3">
    <property type="entry name" value="MITOCHONDRIAL DIVISION PROTEIN FSZA"/>
    <property type="match status" value="1"/>
</dbReference>
<dbReference type="InterPro" id="IPR003008">
    <property type="entry name" value="Tubulin_FtsZ_GTPase"/>
</dbReference>
<dbReference type="AlphaFoldDB" id="A0A2T1KNU8"/>
<keyword evidence="2" id="KW-0342">GTP-binding</keyword>
<dbReference type="PROSITE" id="PS51257">
    <property type="entry name" value="PROKAR_LIPOPROTEIN"/>
    <property type="match status" value="1"/>
</dbReference>
<dbReference type="PANTHER" id="PTHR30314">
    <property type="entry name" value="CELL DIVISION PROTEIN FTSZ-RELATED"/>
    <property type="match status" value="1"/>
</dbReference>
<evidence type="ECO:0000313" key="5">
    <source>
        <dbReference type="Proteomes" id="UP000239866"/>
    </source>
</evidence>
<keyword evidence="5" id="KW-1185">Reference proteome</keyword>
<dbReference type="InterPro" id="IPR036525">
    <property type="entry name" value="Tubulin/FtsZ_GTPase_sf"/>
</dbReference>
<reference evidence="4 5" key="1">
    <citation type="submission" date="2018-03" db="EMBL/GenBank/DDBJ databases">
        <title>Marinobacter brunus sp. nov., a marine bacterium of Gamma-proteobacteria isolated from the surface seawater of the South China Sea.</title>
        <authorList>
            <person name="Cheng H."/>
            <person name="Wu Y.-H."/>
            <person name="Xamxidin M."/>
            <person name="Xu X.-W."/>
        </authorList>
    </citation>
    <scope>NUCLEOTIDE SEQUENCE [LARGE SCALE GENOMIC DNA]</scope>
    <source>
        <strain evidence="4 5">NH169-3</strain>
    </source>
</reference>
<organism evidence="4 5">
    <name type="scientific">Marinobacter fuscus</name>
    <dbReference type="NCBI Taxonomy" id="2109942"/>
    <lineage>
        <taxon>Bacteria</taxon>
        <taxon>Pseudomonadati</taxon>
        <taxon>Pseudomonadota</taxon>
        <taxon>Gammaproteobacteria</taxon>
        <taxon>Pseudomonadales</taxon>
        <taxon>Marinobacteraceae</taxon>
        <taxon>Marinobacter</taxon>
    </lineage>
</organism>
<evidence type="ECO:0000259" key="3">
    <source>
        <dbReference type="SMART" id="SM00864"/>
    </source>
</evidence>
<sequence length="207" mass="21267">MSERLLAFSPSLGGDMNGTVIIGVGGAGCAIAEQLGHSLGHDVLAVNSAGNGLEEKSARHRLCLDINSRGGRLPTVVTAEAAAGEAADEFRKILAGNRRVILAVGLGGATGSGAAPKLAGIAQTVGAHVTAVATLPFSFEERRRAVAEAALLKLEEHADVLILHDHSTVSHSKSAVQESLNEYFDRLASELSAQLPKACGGTDSQAR</sequence>
<accession>A0A2T1KNU8</accession>
<dbReference type="Proteomes" id="UP000239866">
    <property type="component" value="Unassembled WGS sequence"/>
</dbReference>
<name>A0A2T1KNU8_9GAMM</name>
<keyword evidence="1" id="KW-0547">Nucleotide-binding</keyword>
<proteinExistence type="predicted"/>
<dbReference type="Gene3D" id="3.40.50.1440">
    <property type="entry name" value="Tubulin/FtsZ, GTPase domain"/>
    <property type="match status" value="1"/>
</dbReference>
<dbReference type="GO" id="GO:0032153">
    <property type="term" value="C:cell division site"/>
    <property type="evidence" value="ECO:0007669"/>
    <property type="project" value="TreeGrafter"/>
</dbReference>
<evidence type="ECO:0000256" key="1">
    <source>
        <dbReference type="ARBA" id="ARBA00022741"/>
    </source>
</evidence>
<evidence type="ECO:0000313" key="4">
    <source>
        <dbReference type="EMBL" id="PSF11784.1"/>
    </source>
</evidence>
<dbReference type="OrthoDB" id="9852434at2"/>